<feature type="compositionally biased region" description="Low complexity" evidence="1">
    <location>
        <begin position="74"/>
        <end position="90"/>
    </location>
</feature>
<proteinExistence type="predicted"/>
<sequence length="820" mass="87420">MDESKRQPEEHEVLAEIHSVISNNPDFGTKRVANSIKSNNPDWHIGDKRVSKIYKKYKSSMSSEDTGSSPWNVAPAAPSPEAASPWAVSPFQTSNPFKSPESPPTPSETEPEPDVVSSAVMEDLPAKEETSAFSTAFEPAAEEAPAASSAWTSAPVAEETAQPSAWTSAASEAVEKVQEAVEEVVQQTPESVVKEETVVEKEVEPEVPQVEETASSAWTSAPAQEEPSASAWTAAPVQEEVSPVKVEEEVEKAPVKETEVVEEPIHVEEVAAPVEEHVEEAPAAVVEEVAEEVPVVTSSAWTTAPVHKETSSTWTTAPVQEEAAKDVVEDVAEVGPADAKQFAEEAGVAVAEPVVEAVQVEDEVELISASSPWTSAPTQEEVKEIAEVVKEVEPVEETPAPVVEEVISTPVEIEEEQVPAPIIDSPVEEEPVTASAWNTTPTQEEVAVKKVAEIPAVVEPIVETPKPVVETHEPVAASPVEEEVTTSAWNTQPLQNAAPVVESVKEEVVAAVEEVAAPVVEAAAVVKTKVEEEAPAASSAWNTTPVQKEAKTVVVEKVVEPVKEVAAEPVQEPVAIEKKVEVMETLSKEVVVATETVVEDAPLDKKAIANAFDGVDSYKVDSVVKVKKVPNVEAAAAKSADAPGACGACGIACRPGCGDCSSAAYSPIFCSFGNSPWTSTRLRSFTLSKQCRTRRGTLPLCLARSPLTPPHAPKPAAHTQHTTQHVKKEEHVVWNAAPKPNATTTEKVKDKTRHAVEDAKDIAAKVTSTVEGYKNDSVAKVKKIKEERKVAKEEKKAEKKKEKKAEESAGACGLCGCTVM</sequence>
<keyword evidence="3" id="KW-1185">Reference proteome</keyword>
<protein>
    <submittedName>
        <fullName evidence="2">Zonadhesin</fullName>
    </submittedName>
</protein>
<accession>A0AAD9G6C0</accession>
<reference evidence="2" key="1">
    <citation type="submission" date="2023-08" db="EMBL/GenBank/DDBJ databases">
        <title>Reference Genome Resource for the Citrus Pathogen Phytophthora citrophthora.</title>
        <authorList>
            <person name="Moller H."/>
            <person name="Coetzee B."/>
            <person name="Rose L.J."/>
            <person name="Van Niekerk J.M."/>
        </authorList>
    </citation>
    <scope>NUCLEOTIDE SEQUENCE</scope>
    <source>
        <strain evidence="2">STE-U-9442</strain>
    </source>
</reference>
<evidence type="ECO:0000313" key="2">
    <source>
        <dbReference type="EMBL" id="KAK1932594.1"/>
    </source>
</evidence>
<evidence type="ECO:0000313" key="3">
    <source>
        <dbReference type="Proteomes" id="UP001259832"/>
    </source>
</evidence>
<gene>
    <name evidence="2" type="ORF">P3T76_012178</name>
</gene>
<comment type="caution">
    <text evidence="2">The sequence shown here is derived from an EMBL/GenBank/DDBJ whole genome shotgun (WGS) entry which is preliminary data.</text>
</comment>
<name>A0AAD9G6C0_9STRA</name>
<dbReference type="Proteomes" id="UP001259832">
    <property type="component" value="Unassembled WGS sequence"/>
</dbReference>
<dbReference type="EMBL" id="JASMQC010000029">
    <property type="protein sequence ID" value="KAK1932594.1"/>
    <property type="molecule type" value="Genomic_DNA"/>
</dbReference>
<feature type="compositionally biased region" description="Basic and acidic residues" evidence="1">
    <location>
        <begin position="192"/>
        <end position="204"/>
    </location>
</feature>
<feature type="compositionally biased region" description="Low complexity" evidence="1">
    <location>
        <begin position="220"/>
        <end position="244"/>
    </location>
</feature>
<evidence type="ECO:0000256" key="1">
    <source>
        <dbReference type="SAM" id="MobiDB-lite"/>
    </source>
</evidence>
<organism evidence="2 3">
    <name type="scientific">Phytophthora citrophthora</name>
    <dbReference type="NCBI Taxonomy" id="4793"/>
    <lineage>
        <taxon>Eukaryota</taxon>
        <taxon>Sar</taxon>
        <taxon>Stramenopiles</taxon>
        <taxon>Oomycota</taxon>
        <taxon>Peronosporomycetes</taxon>
        <taxon>Peronosporales</taxon>
        <taxon>Peronosporaceae</taxon>
        <taxon>Phytophthora</taxon>
    </lineage>
</organism>
<dbReference type="AlphaFoldDB" id="A0AAD9G6C0"/>
<feature type="compositionally biased region" description="Basic and acidic residues" evidence="1">
    <location>
        <begin position="784"/>
        <end position="807"/>
    </location>
</feature>
<feature type="region of interest" description="Disordered" evidence="1">
    <location>
        <begin position="187"/>
        <end position="250"/>
    </location>
</feature>
<feature type="region of interest" description="Disordered" evidence="1">
    <location>
        <begin position="784"/>
        <end position="809"/>
    </location>
</feature>
<feature type="compositionally biased region" description="Low complexity" evidence="1">
    <location>
        <begin position="131"/>
        <end position="155"/>
    </location>
</feature>
<feature type="region of interest" description="Disordered" evidence="1">
    <location>
        <begin position="57"/>
        <end position="170"/>
    </location>
</feature>